<keyword evidence="1" id="KW-0472">Membrane</keyword>
<dbReference type="PANTHER" id="PTHR34851">
    <property type="entry name" value="PROTEIN CBG05235-RELATED"/>
    <property type="match status" value="1"/>
</dbReference>
<feature type="transmembrane region" description="Helical" evidence="1">
    <location>
        <begin position="97"/>
        <end position="121"/>
    </location>
</feature>
<dbReference type="OrthoDB" id="10410989at2759"/>
<dbReference type="AlphaFoldDB" id="A0A4U5NGC5"/>
<comment type="caution">
    <text evidence="2">The sequence shown here is derived from an EMBL/GenBank/DDBJ whole genome shotgun (WGS) entry which is preliminary data.</text>
</comment>
<protein>
    <submittedName>
        <fullName evidence="2">Uncharacterized protein</fullName>
    </submittedName>
</protein>
<organism evidence="2 3">
    <name type="scientific">Steinernema carpocapsae</name>
    <name type="common">Entomopathogenic nematode</name>
    <dbReference type="NCBI Taxonomy" id="34508"/>
    <lineage>
        <taxon>Eukaryota</taxon>
        <taxon>Metazoa</taxon>
        <taxon>Ecdysozoa</taxon>
        <taxon>Nematoda</taxon>
        <taxon>Chromadorea</taxon>
        <taxon>Rhabditida</taxon>
        <taxon>Tylenchina</taxon>
        <taxon>Panagrolaimomorpha</taxon>
        <taxon>Strongyloidoidea</taxon>
        <taxon>Steinernematidae</taxon>
        <taxon>Steinernema</taxon>
    </lineage>
</organism>
<dbReference type="STRING" id="34508.A0A4U5NGC5"/>
<feature type="transmembrane region" description="Helical" evidence="1">
    <location>
        <begin position="153"/>
        <end position="183"/>
    </location>
</feature>
<dbReference type="EMBL" id="AZBU02000004">
    <property type="protein sequence ID" value="TKR82107.1"/>
    <property type="molecule type" value="Genomic_DNA"/>
</dbReference>
<reference evidence="2 3" key="2">
    <citation type="journal article" date="2019" name="G3 (Bethesda)">
        <title>Hybrid Assembly of the Genome of the Entomopathogenic Nematode Steinernema carpocapsae Identifies the X-Chromosome.</title>
        <authorList>
            <person name="Serra L."/>
            <person name="Macchietto M."/>
            <person name="Macias-Munoz A."/>
            <person name="McGill C.J."/>
            <person name="Rodriguez I.M."/>
            <person name="Rodriguez B."/>
            <person name="Murad R."/>
            <person name="Mortazavi A."/>
        </authorList>
    </citation>
    <scope>NUCLEOTIDE SEQUENCE [LARGE SCALE GENOMIC DNA]</scope>
    <source>
        <strain evidence="2 3">ALL</strain>
    </source>
</reference>
<reference evidence="2 3" key="1">
    <citation type="journal article" date="2015" name="Genome Biol.">
        <title>Comparative genomics of Steinernema reveals deeply conserved gene regulatory networks.</title>
        <authorList>
            <person name="Dillman A.R."/>
            <person name="Macchietto M."/>
            <person name="Porter C.F."/>
            <person name="Rogers A."/>
            <person name="Williams B."/>
            <person name="Antoshechkin I."/>
            <person name="Lee M.M."/>
            <person name="Goodwin Z."/>
            <person name="Lu X."/>
            <person name="Lewis E.E."/>
            <person name="Goodrich-Blair H."/>
            <person name="Stock S.P."/>
            <person name="Adams B.J."/>
            <person name="Sternberg P.W."/>
            <person name="Mortazavi A."/>
        </authorList>
    </citation>
    <scope>NUCLEOTIDE SEQUENCE [LARGE SCALE GENOMIC DNA]</scope>
    <source>
        <strain evidence="2 3">ALL</strain>
    </source>
</reference>
<dbReference type="PANTHER" id="PTHR34851:SF5">
    <property type="entry name" value="MARVEL DOMAIN-CONTAINING PROTEIN"/>
    <property type="match status" value="1"/>
</dbReference>
<accession>A0A4U5NGC5</accession>
<evidence type="ECO:0000256" key="1">
    <source>
        <dbReference type="SAM" id="Phobius"/>
    </source>
</evidence>
<evidence type="ECO:0000313" key="3">
    <source>
        <dbReference type="Proteomes" id="UP000298663"/>
    </source>
</evidence>
<evidence type="ECO:0000313" key="2">
    <source>
        <dbReference type="EMBL" id="TKR82107.1"/>
    </source>
</evidence>
<keyword evidence="1" id="KW-0812">Transmembrane</keyword>
<proteinExistence type="predicted"/>
<sequence length="207" mass="23482">MMQARGYTVHRNVDDVDEDDERYQCCCGVFHIVTGAKIISVFLLLFALGIVFFNHTIYSESSPETDFSVVLYIIDVIVLGYVGILCFGVFSGRRTFLLPFIIFQTITTAIFSLVLVCYAVLGSITNFIRDQHNNEELRELYKMHGLNASDEKIQTIVSCSILFALLVICVGLIYTWTVFYFTYSYMKSKDACRAVESGYKRARISAA</sequence>
<gene>
    <name evidence="2" type="ORF">L596_015880</name>
</gene>
<keyword evidence="3" id="KW-1185">Reference proteome</keyword>
<name>A0A4U5NGC5_STECR</name>
<feature type="transmembrane region" description="Helical" evidence="1">
    <location>
        <begin position="69"/>
        <end position="90"/>
    </location>
</feature>
<feature type="transmembrane region" description="Helical" evidence="1">
    <location>
        <begin position="38"/>
        <end position="57"/>
    </location>
</feature>
<dbReference type="Proteomes" id="UP000298663">
    <property type="component" value="Unassembled WGS sequence"/>
</dbReference>
<keyword evidence="1" id="KW-1133">Transmembrane helix</keyword>